<accession>A0ABP9SE12</accession>
<feature type="transmembrane region" description="Helical" evidence="6">
    <location>
        <begin position="98"/>
        <end position="115"/>
    </location>
</feature>
<organism evidence="10 11">
    <name type="scientific">Rugosimonospora acidiphila</name>
    <dbReference type="NCBI Taxonomy" id="556531"/>
    <lineage>
        <taxon>Bacteria</taxon>
        <taxon>Bacillati</taxon>
        <taxon>Actinomycetota</taxon>
        <taxon>Actinomycetes</taxon>
        <taxon>Micromonosporales</taxon>
        <taxon>Micromonosporaceae</taxon>
        <taxon>Rugosimonospora</taxon>
    </lineage>
</organism>
<evidence type="ECO:0000256" key="6">
    <source>
        <dbReference type="SAM" id="Phobius"/>
    </source>
</evidence>
<evidence type="ECO:0000256" key="5">
    <source>
        <dbReference type="SAM" id="MobiDB-lite"/>
    </source>
</evidence>
<evidence type="ECO:0000313" key="11">
    <source>
        <dbReference type="Proteomes" id="UP001501570"/>
    </source>
</evidence>
<evidence type="ECO:0008006" key="12">
    <source>
        <dbReference type="Google" id="ProtNLM"/>
    </source>
</evidence>
<keyword evidence="3 6" id="KW-1133">Transmembrane helix</keyword>
<evidence type="ECO:0000256" key="1">
    <source>
        <dbReference type="ARBA" id="ARBA00004141"/>
    </source>
</evidence>
<feature type="transmembrane region" description="Helical" evidence="6">
    <location>
        <begin position="189"/>
        <end position="216"/>
    </location>
</feature>
<keyword evidence="11" id="KW-1185">Reference proteome</keyword>
<dbReference type="InterPro" id="IPR004255">
    <property type="entry name" value="O-acyltransferase_WSD1_N"/>
</dbReference>
<dbReference type="RefSeq" id="WP_345635261.1">
    <property type="nucleotide sequence ID" value="NZ_BAABJQ010000022.1"/>
</dbReference>
<protein>
    <recommendedName>
        <fullName evidence="12">Diacylglycerol O-acyltransferase</fullName>
    </recommendedName>
</protein>
<evidence type="ECO:0000256" key="2">
    <source>
        <dbReference type="ARBA" id="ARBA00022692"/>
    </source>
</evidence>
<keyword evidence="2 6" id="KW-0812">Transmembrane</keyword>
<comment type="caution">
    <text evidence="10">The sequence shown here is derived from an EMBL/GenBank/DDBJ whole genome shotgun (WGS) entry which is preliminary data.</text>
</comment>
<dbReference type="Pfam" id="PF03007">
    <property type="entry name" value="WS_DGAT_cat"/>
    <property type="match status" value="1"/>
</dbReference>
<name>A0ABP9SE12_9ACTN</name>
<evidence type="ECO:0000259" key="7">
    <source>
        <dbReference type="Pfam" id="PF03007"/>
    </source>
</evidence>
<dbReference type="InterPro" id="IPR009721">
    <property type="entry name" value="O-acyltransferase_WSD1_C"/>
</dbReference>
<evidence type="ECO:0000259" key="9">
    <source>
        <dbReference type="Pfam" id="PF14378"/>
    </source>
</evidence>
<dbReference type="Gene3D" id="3.30.559.10">
    <property type="entry name" value="Chloramphenicol acetyltransferase-like domain"/>
    <property type="match status" value="1"/>
</dbReference>
<proteinExistence type="predicted"/>
<dbReference type="CDD" id="cd03386">
    <property type="entry name" value="PAP2_Aur1_like"/>
    <property type="match status" value="1"/>
</dbReference>
<comment type="subcellular location">
    <subcellularLocation>
        <location evidence="1">Membrane</location>
        <topology evidence="1">Multi-pass membrane protein</topology>
    </subcellularLocation>
</comment>
<feature type="domain" description="Inositolphosphotransferase Aur1/Ipt1" evidence="9">
    <location>
        <begin position="63"/>
        <end position="244"/>
    </location>
</feature>
<feature type="transmembrane region" description="Helical" evidence="6">
    <location>
        <begin position="33"/>
        <end position="51"/>
    </location>
</feature>
<feature type="transmembrane region" description="Helical" evidence="6">
    <location>
        <begin position="127"/>
        <end position="145"/>
    </location>
</feature>
<evidence type="ECO:0000256" key="3">
    <source>
        <dbReference type="ARBA" id="ARBA00022989"/>
    </source>
</evidence>
<feature type="domain" description="O-acyltransferase WSD1-like N-terminal" evidence="7">
    <location>
        <begin position="264"/>
        <end position="420"/>
    </location>
</feature>
<sequence>MTSAAVDSGRQASPEGVDQGDPSAHRPPIWRELIVFLAIFAVYSVVASLDWDSRRAAADRHGRQIYSLERLLHLDIEPALNNWLTPHHLLRIAFNYEYAATYILSALALLVWLYVRRPATYRWARNSFVVLNALALICFGLYPAAPPRLLSNLGFVDTVRSGHTWGSWGSSLVGHANQLAAMPSLHIAWAVWVTVVLAAIIGAHWVQVLSTFHVLLTALVILATANHYLLDAIGGCLLVWLAMVLVGVFQDRPGRSDGVRVPAADSFFLHVESPIAAQHVGGLVMLAGVGPAGTSPAEYRDGLRAVIQANLWRLPRFRQRLSSLSRWRRPRWQPQPELDWDWHVPLFDVSGPDGQPGGIEALHRFVAEAESTALPRDRPMWRFMVVGGVEAEQSAAVLVMHHVVADGIGTVAQAMNLLEPQLPDGPLGLTRRPGPLRAALGVTVGLAQLATDGGSRDRLPTGGTSARRFGTVALPLSTVRAVARKHGTRVSDVLLSGVAGALRRVWSAPGDSSPRLRVAVPLMVREPGNSSEGNVTAAVMMDVPLGPMAEPERLADVARRSRRLHTGTRALASRFVMRTLGQLLPQPLHAWFARTVYGARFFQAIVSNMPGPNQPFRMAGAPMAAVYPILPLAPRAPLAIGALGWDGMLYLGISADPALVDDADLLGEAVRAVVEDLSEATVQRSAPPGAHLTSSGHTG</sequence>
<evidence type="ECO:0000256" key="4">
    <source>
        <dbReference type="ARBA" id="ARBA00023136"/>
    </source>
</evidence>
<evidence type="ECO:0000259" key="8">
    <source>
        <dbReference type="Pfam" id="PF06974"/>
    </source>
</evidence>
<dbReference type="InterPro" id="IPR052185">
    <property type="entry name" value="IPC_Synthase-Related"/>
</dbReference>
<feature type="domain" description="O-acyltransferase WSD1 C-terminal" evidence="8">
    <location>
        <begin position="533"/>
        <end position="671"/>
    </location>
</feature>
<dbReference type="Pfam" id="PF14378">
    <property type="entry name" value="PAP2_3"/>
    <property type="match status" value="1"/>
</dbReference>
<evidence type="ECO:0000313" key="10">
    <source>
        <dbReference type="EMBL" id="GAA5194754.1"/>
    </source>
</evidence>
<dbReference type="EMBL" id="BAABJQ010000022">
    <property type="protein sequence ID" value="GAA5194754.1"/>
    <property type="molecule type" value="Genomic_DNA"/>
</dbReference>
<feature type="region of interest" description="Disordered" evidence="5">
    <location>
        <begin position="1"/>
        <end position="24"/>
    </location>
</feature>
<dbReference type="Pfam" id="PF06974">
    <property type="entry name" value="WS_DGAT_C"/>
    <property type="match status" value="1"/>
</dbReference>
<dbReference type="PANTHER" id="PTHR31310">
    <property type="match status" value="1"/>
</dbReference>
<keyword evidence="4 6" id="KW-0472">Membrane</keyword>
<gene>
    <name evidence="10" type="ORF">GCM10023322_59930</name>
</gene>
<dbReference type="InterPro" id="IPR026841">
    <property type="entry name" value="Aur1/Ipt1"/>
</dbReference>
<dbReference type="PANTHER" id="PTHR31310:SF7">
    <property type="entry name" value="PA-PHOSPHATASE RELATED-FAMILY PROTEIN DDB_G0268928"/>
    <property type="match status" value="1"/>
</dbReference>
<feature type="transmembrane region" description="Helical" evidence="6">
    <location>
        <begin position="228"/>
        <end position="249"/>
    </location>
</feature>
<reference evidence="11" key="1">
    <citation type="journal article" date="2019" name="Int. J. Syst. Evol. Microbiol.">
        <title>The Global Catalogue of Microorganisms (GCM) 10K type strain sequencing project: providing services to taxonomists for standard genome sequencing and annotation.</title>
        <authorList>
            <consortium name="The Broad Institute Genomics Platform"/>
            <consortium name="The Broad Institute Genome Sequencing Center for Infectious Disease"/>
            <person name="Wu L."/>
            <person name="Ma J."/>
        </authorList>
    </citation>
    <scope>NUCLEOTIDE SEQUENCE [LARGE SCALE GENOMIC DNA]</scope>
    <source>
        <strain evidence="11">JCM 18304</strain>
    </source>
</reference>
<dbReference type="SUPFAM" id="SSF52777">
    <property type="entry name" value="CoA-dependent acyltransferases"/>
    <property type="match status" value="1"/>
</dbReference>
<dbReference type="Proteomes" id="UP001501570">
    <property type="component" value="Unassembled WGS sequence"/>
</dbReference>
<dbReference type="InterPro" id="IPR023213">
    <property type="entry name" value="CAT-like_dom_sf"/>
</dbReference>